<evidence type="ECO:0000313" key="2">
    <source>
        <dbReference type="Proteomes" id="UP001138921"/>
    </source>
</evidence>
<reference evidence="1" key="2">
    <citation type="submission" date="2021-03" db="EMBL/GenBank/DDBJ databases">
        <authorList>
            <person name="Artuso I."/>
            <person name="Turrini P."/>
            <person name="Pirolo M."/>
            <person name="Lugli G.A."/>
            <person name="Ventura M."/>
            <person name="Visca P."/>
        </authorList>
    </citation>
    <scope>NUCLEOTIDE SEQUENCE</scope>
    <source>
        <strain evidence="1">LMG 26462</strain>
    </source>
</reference>
<dbReference type="EMBL" id="JAFLWW010000001">
    <property type="protein sequence ID" value="MBT1154360.1"/>
    <property type="molecule type" value="Genomic_DNA"/>
</dbReference>
<dbReference type="RefSeq" id="WP_214385507.1">
    <property type="nucleotide sequence ID" value="NZ_JAFLWW010000001.1"/>
</dbReference>
<comment type="caution">
    <text evidence="1">The sequence shown here is derived from an EMBL/GenBank/DDBJ whole genome shotgun (WGS) entry which is preliminary data.</text>
</comment>
<organism evidence="1 2">
    <name type="scientific">Aminobacter anthyllidis</name>
    <dbReference type="NCBI Taxonomy" id="1035067"/>
    <lineage>
        <taxon>Bacteria</taxon>
        <taxon>Pseudomonadati</taxon>
        <taxon>Pseudomonadota</taxon>
        <taxon>Alphaproteobacteria</taxon>
        <taxon>Hyphomicrobiales</taxon>
        <taxon>Phyllobacteriaceae</taxon>
        <taxon>Aminobacter</taxon>
    </lineage>
</organism>
<sequence>MQFQPQLKYEHPGLGDDLSPDPFAKPKMAIAKWTGDLLNREYAGHAWHVEVTMSATGGIIKIRLNGIMPGNRWYVVKLDEVLTDPGGKRTVLRGAGELLERYQIRRGGFNLDQWRNALAAMPIQDRISGRGHLAPLLG</sequence>
<dbReference type="Proteomes" id="UP001138921">
    <property type="component" value="Unassembled WGS sequence"/>
</dbReference>
<accession>A0A9X1A6Q9</accession>
<proteinExistence type="predicted"/>
<keyword evidence="2" id="KW-1185">Reference proteome</keyword>
<reference evidence="1" key="1">
    <citation type="journal article" date="2021" name="Microorganisms">
        <title>Phylogenomic Reconstruction and Metabolic Potential of the Genus Aminobacter.</title>
        <authorList>
            <person name="Artuso I."/>
            <person name="Turrini P."/>
            <person name="Pirolo M."/>
            <person name="Lugli G.A."/>
            <person name="Ventura M."/>
            <person name="Visca P."/>
        </authorList>
    </citation>
    <scope>NUCLEOTIDE SEQUENCE</scope>
    <source>
        <strain evidence="1">LMG 26462</strain>
    </source>
</reference>
<name>A0A9X1A6Q9_9HYPH</name>
<gene>
    <name evidence="1" type="ORF">J1C56_02015</name>
</gene>
<dbReference type="AlphaFoldDB" id="A0A9X1A6Q9"/>
<evidence type="ECO:0000313" key="1">
    <source>
        <dbReference type="EMBL" id="MBT1154360.1"/>
    </source>
</evidence>
<protein>
    <submittedName>
        <fullName evidence="1">Uncharacterized protein</fullName>
    </submittedName>
</protein>